<feature type="domain" description="TnsA endonuclease N-terminal" evidence="2">
    <location>
        <begin position="70"/>
        <end position="147"/>
    </location>
</feature>
<accession>A0A543KG69</accession>
<reference evidence="3 4" key="1">
    <citation type="submission" date="2019-06" db="EMBL/GenBank/DDBJ databases">
        <title>Genomic Encyclopedia of Archaeal and Bacterial Type Strains, Phase II (KMG-II): from individual species to whole genera.</title>
        <authorList>
            <person name="Goeker M."/>
        </authorList>
    </citation>
    <scope>NUCLEOTIDE SEQUENCE [LARGE SCALE GENOMIC DNA]</scope>
    <source>
        <strain evidence="3 4">DSM 18423</strain>
    </source>
</reference>
<dbReference type="InterPro" id="IPR011856">
    <property type="entry name" value="tRNA_endonuc-like_dom_sf"/>
</dbReference>
<dbReference type="Proteomes" id="UP000320582">
    <property type="component" value="Unassembled WGS sequence"/>
</dbReference>
<keyword evidence="3" id="KW-0255">Endonuclease</keyword>
<feature type="compositionally biased region" description="Polar residues" evidence="1">
    <location>
        <begin position="1"/>
        <end position="14"/>
    </location>
</feature>
<evidence type="ECO:0000259" key="2">
    <source>
        <dbReference type="Pfam" id="PF08722"/>
    </source>
</evidence>
<protein>
    <submittedName>
        <fullName evidence="3">TnsA endonuclease-like protein</fullName>
    </submittedName>
</protein>
<dbReference type="AlphaFoldDB" id="A0A543KG69"/>
<dbReference type="RefSeq" id="WP_170207140.1">
    <property type="nucleotide sequence ID" value="NZ_VFPT01000001.1"/>
</dbReference>
<keyword evidence="3" id="KW-0540">Nuclease</keyword>
<keyword evidence="4" id="KW-1185">Reference proteome</keyword>
<name>A0A543KG69_9RHOB</name>
<dbReference type="GO" id="GO:0003676">
    <property type="term" value="F:nucleic acid binding"/>
    <property type="evidence" value="ECO:0007669"/>
    <property type="project" value="InterPro"/>
</dbReference>
<feature type="region of interest" description="Disordered" evidence="1">
    <location>
        <begin position="1"/>
        <end position="22"/>
    </location>
</feature>
<keyword evidence="3" id="KW-0378">Hydrolase</keyword>
<gene>
    <name evidence="3" type="ORF">BD293_2720</name>
</gene>
<dbReference type="Pfam" id="PF08722">
    <property type="entry name" value="Tn7_TnsA-like_N"/>
    <property type="match status" value="1"/>
</dbReference>
<evidence type="ECO:0000313" key="3">
    <source>
        <dbReference type="EMBL" id="TQM94064.1"/>
    </source>
</evidence>
<sequence>MHNQIGDLAQTTAPTRLPLPSSALRRPAMKSPISVRGFLVAKLPSAPEGRQIFFESGLERNFILLTLARQDVVNVEEQSVSLRYTDCRGRLAKYTVDFLVTLADGKKIAVEVKPAHRAQDPALIEKLSAVEAMLVPEHADEFRLFTDAQYSPWQAANAGMLHEARKAPDSAADALLEAAIRTLQGTVSIADLHRLTGPGSRAHGAILRAIGNGKLALVSPGIIAPHSFLKPGGAV</sequence>
<evidence type="ECO:0000313" key="4">
    <source>
        <dbReference type="Proteomes" id="UP000320582"/>
    </source>
</evidence>
<dbReference type="InterPro" id="IPR014833">
    <property type="entry name" value="TnsA_N"/>
</dbReference>
<dbReference type="GO" id="GO:0004519">
    <property type="term" value="F:endonuclease activity"/>
    <property type="evidence" value="ECO:0007669"/>
    <property type="project" value="UniProtKB-KW"/>
</dbReference>
<comment type="caution">
    <text evidence="3">The sequence shown here is derived from an EMBL/GenBank/DDBJ whole genome shotgun (WGS) entry which is preliminary data.</text>
</comment>
<proteinExistence type="predicted"/>
<evidence type="ECO:0000256" key="1">
    <source>
        <dbReference type="SAM" id="MobiDB-lite"/>
    </source>
</evidence>
<dbReference type="Gene3D" id="3.40.1350.10">
    <property type="match status" value="1"/>
</dbReference>
<organism evidence="3 4">
    <name type="scientific">Roseinatronobacter monicus</name>
    <dbReference type="NCBI Taxonomy" id="393481"/>
    <lineage>
        <taxon>Bacteria</taxon>
        <taxon>Pseudomonadati</taxon>
        <taxon>Pseudomonadota</taxon>
        <taxon>Alphaproteobacteria</taxon>
        <taxon>Rhodobacterales</taxon>
        <taxon>Paracoccaceae</taxon>
        <taxon>Roseinatronobacter</taxon>
    </lineage>
</organism>
<dbReference type="EMBL" id="VFPT01000001">
    <property type="protein sequence ID" value="TQM94064.1"/>
    <property type="molecule type" value="Genomic_DNA"/>
</dbReference>